<evidence type="ECO:0000313" key="4">
    <source>
        <dbReference type="Proteomes" id="UP001597480"/>
    </source>
</evidence>
<sequence length="667" mass="77161">MLKKSLFVFLCLLPLFAFSQKKGKLNARSNPSNQKTISDKDKAASSPKDSVATIDMYKIISFDRDTTYVDTALTLKKEYEVNYLRKDNFGLLSLSNDGGAYNLLDFGLNKFDPFPQMGFKAKHVAYQEVEDIKYYNVATPYTDLMYRSVLGQGQILDAFITLNTSENLNFAAGYKGLRSLGRYINELSSNGIFKLSGSYNTTDKRYMLRAHFTGQDFSNQENGGIVEPELFEQSDPPFNQRERLEVYMRDGKSLLKGNRYFVDHTFRLSKTNPNSLVFHHQFNYENKSYEFSAGTNASVGLSERFGDSYASIVNNKTRYNRMYNLIGAAYTNEKIGKLEFYLDDFNYNYFYKSVIIADGQLATPNSISDDIVTYGAKYIYQKDKWKGSVLVSNSITDQSLANMEASVRYKLNDDFEFCGKYQNMNKLPDNNYQLYQSTYKSYNWPYDVEDDDNDVKTDFKNEKINNFEFEAKTKWLNASVQYSILNDHLFFNRVYPDPAPAEDEVEPLLVKPQQFDGTINYLSVKANREFRLGKFALDNTVLFQNVQQSANVLNVPSLLTRNTLYYTDRAFKKALFFQTGVTFQYFTKYYANGYNPVISEFYSQDATKTGNFPLIDFFINAKIQEFRLFIKAEHLNSSFSGYNYFSAPNYPYMDFTIRFGVVWDFFS</sequence>
<feature type="compositionally biased region" description="Polar residues" evidence="1">
    <location>
        <begin position="27"/>
        <end position="36"/>
    </location>
</feature>
<dbReference type="RefSeq" id="WP_379821710.1">
    <property type="nucleotide sequence ID" value="NZ_JBHUMD010000027.1"/>
</dbReference>
<comment type="caution">
    <text evidence="3">The sequence shown here is derived from an EMBL/GenBank/DDBJ whole genome shotgun (WGS) entry which is preliminary data.</text>
</comment>
<gene>
    <name evidence="3" type="ORF">ACFSR3_13595</name>
</gene>
<accession>A0ABW5NW23</accession>
<protein>
    <submittedName>
        <fullName evidence="3">Porin</fullName>
    </submittedName>
</protein>
<evidence type="ECO:0000256" key="2">
    <source>
        <dbReference type="SAM" id="SignalP"/>
    </source>
</evidence>
<name>A0ABW5NW23_9FLAO</name>
<keyword evidence="2" id="KW-0732">Signal</keyword>
<evidence type="ECO:0000256" key="1">
    <source>
        <dbReference type="SAM" id="MobiDB-lite"/>
    </source>
</evidence>
<dbReference type="Pfam" id="PF14121">
    <property type="entry name" value="Porin_10"/>
    <property type="match status" value="1"/>
</dbReference>
<dbReference type="EMBL" id="JBHUMD010000027">
    <property type="protein sequence ID" value="MFD2603094.1"/>
    <property type="molecule type" value="Genomic_DNA"/>
</dbReference>
<proteinExistence type="predicted"/>
<organism evidence="3 4">
    <name type="scientific">Flavobacterium suzhouense</name>
    <dbReference type="NCBI Taxonomy" id="1529638"/>
    <lineage>
        <taxon>Bacteria</taxon>
        <taxon>Pseudomonadati</taxon>
        <taxon>Bacteroidota</taxon>
        <taxon>Flavobacteriia</taxon>
        <taxon>Flavobacteriales</taxon>
        <taxon>Flavobacteriaceae</taxon>
        <taxon>Flavobacterium</taxon>
    </lineage>
</organism>
<evidence type="ECO:0000313" key="3">
    <source>
        <dbReference type="EMBL" id="MFD2603094.1"/>
    </source>
</evidence>
<keyword evidence="4" id="KW-1185">Reference proteome</keyword>
<feature type="region of interest" description="Disordered" evidence="1">
    <location>
        <begin position="25"/>
        <end position="46"/>
    </location>
</feature>
<feature type="chain" id="PRO_5045300919" evidence="2">
    <location>
        <begin position="20"/>
        <end position="667"/>
    </location>
</feature>
<dbReference type="Proteomes" id="UP001597480">
    <property type="component" value="Unassembled WGS sequence"/>
</dbReference>
<reference evidence="4" key="1">
    <citation type="journal article" date="2019" name="Int. J. Syst. Evol. Microbiol.">
        <title>The Global Catalogue of Microorganisms (GCM) 10K type strain sequencing project: providing services to taxonomists for standard genome sequencing and annotation.</title>
        <authorList>
            <consortium name="The Broad Institute Genomics Platform"/>
            <consortium name="The Broad Institute Genome Sequencing Center for Infectious Disease"/>
            <person name="Wu L."/>
            <person name="Ma J."/>
        </authorList>
    </citation>
    <scope>NUCLEOTIDE SEQUENCE [LARGE SCALE GENOMIC DNA]</scope>
    <source>
        <strain evidence="4">KCTC 42107</strain>
    </source>
</reference>
<dbReference type="InterPro" id="IPR025631">
    <property type="entry name" value="Porin_10"/>
</dbReference>
<feature type="signal peptide" evidence="2">
    <location>
        <begin position="1"/>
        <end position="19"/>
    </location>
</feature>